<comment type="caution">
    <text evidence="1">The sequence shown here is derived from an EMBL/GenBank/DDBJ whole genome shotgun (WGS) entry which is preliminary data.</text>
</comment>
<dbReference type="AlphaFoldDB" id="X1A095"/>
<dbReference type="EMBL" id="BART01015821">
    <property type="protein sequence ID" value="GAG75229.1"/>
    <property type="molecule type" value="Genomic_DNA"/>
</dbReference>
<gene>
    <name evidence="1" type="ORF">S01H4_30622</name>
</gene>
<evidence type="ECO:0000313" key="1">
    <source>
        <dbReference type="EMBL" id="GAG75229.1"/>
    </source>
</evidence>
<name>X1A095_9ZZZZ</name>
<proteinExistence type="predicted"/>
<sequence length="74" mass="8600">TTQKTNEKMDLIYEYAKEKAGSDSELEIINVLRDIKFRMGAPRGLITNIDNMYKYVRLRERAKGMEAQAKAMEL</sequence>
<organism evidence="1">
    <name type="scientific">marine sediment metagenome</name>
    <dbReference type="NCBI Taxonomy" id="412755"/>
    <lineage>
        <taxon>unclassified sequences</taxon>
        <taxon>metagenomes</taxon>
        <taxon>ecological metagenomes</taxon>
    </lineage>
</organism>
<reference evidence="1" key="1">
    <citation type="journal article" date="2014" name="Front. Microbiol.">
        <title>High frequency of phylogenetically diverse reductive dehalogenase-homologous genes in deep subseafloor sedimentary metagenomes.</title>
        <authorList>
            <person name="Kawai M."/>
            <person name="Futagami T."/>
            <person name="Toyoda A."/>
            <person name="Takaki Y."/>
            <person name="Nishi S."/>
            <person name="Hori S."/>
            <person name="Arai W."/>
            <person name="Tsubouchi T."/>
            <person name="Morono Y."/>
            <person name="Uchiyama I."/>
            <person name="Ito T."/>
            <person name="Fujiyama A."/>
            <person name="Inagaki F."/>
            <person name="Takami H."/>
        </authorList>
    </citation>
    <scope>NUCLEOTIDE SEQUENCE</scope>
    <source>
        <strain evidence="1">Expedition CK06-06</strain>
    </source>
</reference>
<protein>
    <submittedName>
        <fullName evidence="1">Uncharacterized protein</fullName>
    </submittedName>
</protein>
<feature type="non-terminal residue" evidence="1">
    <location>
        <position position="1"/>
    </location>
</feature>
<accession>X1A095</accession>